<evidence type="ECO:0000256" key="9">
    <source>
        <dbReference type="ARBA" id="ARBA00023012"/>
    </source>
</evidence>
<evidence type="ECO:0000256" key="7">
    <source>
        <dbReference type="ARBA" id="ARBA00022777"/>
    </source>
</evidence>
<evidence type="ECO:0000256" key="11">
    <source>
        <dbReference type="SAM" id="Phobius"/>
    </source>
</evidence>
<keyword evidence="6 11" id="KW-0812">Transmembrane</keyword>
<dbReference type="SUPFAM" id="SSF55874">
    <property type="entry name" value="ATPase domain of HSP90 chaperone/DNA topoisomerase II/histidine kinase"/>
    <property type="match status" value="1"/>
</dbReference>
<keyword evidence="4" id="KW-0597">Phosphoprotein</keyword>
<dbReference type="Pfam" id="PF00512">
    <property type="entry name" value="HisKA"/>
    <property type="match status" value="1"/>
</dbReference>
<dbReference type="AlphaFoldDB" id="A0A1M4ELE7"/>
<dbReference type="InterPro" id="IPR003661">
    <property type="entry name" value="HisK_dim/P_dom"/>
</dbReference>
<evidence type="ECO:0000256" key="3">
    <source>
        <dbReference type="ARBA" id="ARBA00012438"/>
    </source>
</evidence>
<feature type="transmembrane region" description="Helical" evidence="11">
    <location>
        <begin position="26"/>
        <end position="49"/>
    </location>
</feature>
<dbReference type="InterPro" id="IPR036097">
    <property type="entry name" value="HisK_dim/P_sf"/>
</dbReference>
<dbReference type="GO" id="GO:0005886">
    <property type="term" value="C:plasma membrane"/>
    <property type="evidence" value="ECO:0007669"/>
    <property type="project" value="UniProtKB-SubCell"/>
</dbReference>
<dbReference type="EMBL" id="LT559118">
    <property type="protein sequence ID" value="SBO99403.1"/>
    <property type="molecule type" value="Genomic_DNA"/>
</dbReference>
<dbReference type="InterPro" id="IPR003594">
    <property type="entry name" value="HATPase_dom"/>
</dbReference>
<dbReference type="InterPro" id="IPR004358">
    <property type="entry name" value="Sig_transdc_His_kin-like_C"/>
</dbReference>
<feature type="domain" description="HAMP" evidence="13">
    <location>
        <begin position="179"/>
        <end position="232"/>
    </location>
</feature>
<dbReference type="Gene3D" id="6.10.340.10">
    <property type="match status" value="1"/>
</dbReference>
<dbReference type="Gene3D" id="1.10.287.130">
    <property type="match status" value="1"/>
</dbReference>
<dbReference type="FunFam" id="3.30.565.10:FF:000006">
    <property type="entry name" value="Sensor histidine kinase WalK"/>
    <property type="match status" value="1"/>
</dbReference>
<dbReference type="CDD" id="cd00082">
    <property type="entry name" value="HisKA"/>
    <property type="match status" value="1"/>
</dbReference>
<sequence length="461" mass="49520">MSGQVSKQVSGQTSRRVSRTPLRVKLTVTVVLLVTVAAAVISAATVLLLRDRLLDRVDDQLERVTETLHNDMRDERPSPQGQLLVYVPSDVSVLQLGPDGAVVARSRNADPAFEAALPADLPEGMSTVESWRVLKDGGLVVAMPLTHVDETVAQMAWIDAVVALIVVAIVAAAGVAVVRGSMQPLEEIERTAEVIAAGNLSQRVEGENDRTEVGRLARALNGMLAQIEAAFRARAASEAYMRRFVADAGHELRTPLTAIRGFADLYTRQRGEDELVSRIGRATGRMTLLVEDLLLLAHLDQRRPLRADRVDLLAVAAEAVQEWSLLARDRKIDLAVKGENAPLVTGDESRLRQVIGNLLSNAVRHTPPGTAVEVRLLEGRLENGAPAVVLEVADQGPGLSREQAERVFERFYRADKARSRDEGGSGLGLAIVSALAVAHGGVAEADPGPGAVFRVRLPAAD</sequence>
<reference evidence="14" key="1">
    <citation type="submission" date="2016-04" db="EMBL/GenBank/DDBJ databases">
        <authorList>
            <person name="Evans L.H."/>
            <person name="Alamgir A."/>
            <person name="Owens N."/>
            <person name="Weber N.D."/>
            <person name="Virtaneva K."/>
            <person name="Barbian K."/>
            <person name="Babar A."/>
            <person name="Rosenke K."/>
        </authorList>
    </citation>
    <scope>NUCLEOTIDE SEQUENCE</scope>
    <source>
        <strain evidence="14">Nono1</strain>
    </source>
</reference>
<dbReference type="SMART" id="SM00388">
    <property type="entry name" value="HisKA"/>
    <property type="match status" value="1"/>
</dbReference>
<gene>
    <name evidence="14" type="ORF">BN4615_P8919</name>
</gene>
<dbReference type="CDD" id="cd06225">
    <property type="entry name" value="HAMP"/>
    <property type="match status" value="1"/>
</dbReference>
<dbReference type="SUPFAM" id="SSF47384">
    <property type="entry name" value="Homodimeric domain of signal transducing histidine kinase"/>
    <property type="match status" value="1"/>
</dbReference>
<dbReference type="Gene3D" id="3.30.565.10">
    <property type="entry name" value="Histidine kinase-like ATPase, C-terminal domain"/>
    <property type="match status" value="1"/>
</dbReference>
<dbReference type="Pfam" id="PF00672">
    <property type="entry name" value="HAMP"/>
    <property type="match status" value="1"/>
</dbReference>
<dbReference type="GO" id="GO:0000155">
    <property type="term" value="F:phosphorelay sensor kinase activity"/>
    <property type="evidence" value="ECO:0007669"/>
    <property type="project" value="InterPro"/>
</dbReference>
<dbReference type="PANTHER" id="PTHR45436">
    <property type="entry name" value="SENSOR HISTIDINE KINASE YKOH"/>
    <property type="match status" value="1"/>
</dbReference>
<comment type="catalytic activity">
    <reaction evidence="1">
        <text>ATP + protein L-histidine = ADP + protein N-phospho-L-histidine.</text>
        <dbReference type="EC" id="2.7.13.3"/>
    </reaction>
</comment>
<dbReference type="InterPro" id="IPR050428">
    <property type="entry name" value="TCS_sensor_his_kinase"/>
</dbReference>
<proteinExistence type="predicted"/>
<evidence type="ECO:0000256" key="2">
    <source>
        <dbReference type="ARBA" id="ARBA00004236"/>
    </source>
</evidence>
<evidence type="ECO:0000256" key="5">
    <source>
        <dbReference type="ARBA" id="ARBA00022679"/>
    </source>
</evidence>
<dbReference type="PANTHER" id="PTHR45436:SF5">
    <property type="entry name" value="SENSOR HISTIDINE KINASE TRCS"/>
    <property type="match status" value="1"/>
</dbReference>
<dbReference type="SMART" id="SM00387">
    <property type="entry name" value="HATPase_c"/>
    <property type="match status" value="1"/>
</dbReference>
<evidence type="ECO:0000256" key="8">
    <source>
        <dbReference type="ARBA" id="ARBA00022989"/>
    </source>
</evidence>
<evidence type="ECO:0000256" key="10">
    <source>
        <dbReference type="ARBA" id="ARBA00023136"/>
    </source>
</evidence>
<dbReference type="PROSITE" id="PS50885">
    <property type="entry name" value="HAMP"/>
    <property type="match status" value="1"/>
</dbReference>
<dbReference type="SMART" id="SM00304">
    <property type="entry name" value="HAMP"/>
    <property type="match status" value="1"/>
</dbReference>
<dbReference type="PROSITE" id="PS50109">
    <property type="entry name" value="HIS_KIN"/>
    <property type="match status" value="1"/>
</dbReference>
<organism evidence="14">
    <name type="scientific">Nonomuraea gerenzanensis</name>
    <dbReference type="NCBI Taxonomy" id="93944"/>
    <lineage>
        <taxon>Bacteria</taxon>
        <taxon>Bacillati</taxon>
        <taxon>Actinomycetota</taxon>
        <taxon>Actinomycetes</taxon>
        <taxon>Streptosporangiales</taxon>
        <taxon>Streptosporangiaceae</taxon>
        <taxon>Nonomuraea</taxon>
    </lineage>
</organism>
<keyword evidence="9" id="KW-0902">Two-component regulatory system</keyword>
<keyword evidence="5" id="KW-0808">Transferase</keyword>
<feature type="transmembrane region" description="Helical" evidence="11">
    <location>
        <begin position="155"/>
        <end position="178"/>
    </location>
</feature>
<protein>
    <recommendedName>
        <fullName evidence="3">histidine kinase</fullName>
        <ecNumber evidence="3">2.7.13.3</ecNumber>
    </recommendedName>
</protein>
<evidence type="ECO:0000259" key="12">
    <source>
        <dbReference type="PROSITE" id="PS50109"/>
    </source>
</evidence>
<keyword evidence="10 11" id="KW-0472">Membrane</keyword>
<keyword evidence="8 11" id="KW-1133">Transmembrane helix</keyword>
<dbReference type="InterPro" id="IPR036890">
    <property type="entry name" value="HATPase_C_sf"/>
</dbReference>
<evidence type="ECO:0000259" key="13">
    <source>
        <dbReference type="PROSITE" id="PS50885"/>
    </source>
</evidence>
<name>A0A1M4ELE7_9ACTN</name>
<dbReference type="InterPro" id="IPR003660">
    <property type="entry name" value="HAMP_dom"/>
</dbReference>
<dbReference type="PRINTS" id="PR00344">
    <property type="entry name" value="BCTRLSENSOR"/>
</dbReference>
<evidence type="ECO:0000313" key="14">
    <source>
        <dbReference type="EMBL" id="SBO99403.1"/>
    </source>
</evidence>
<dbReference type="EC" id="2.7.13.3" evidence="3"/>
<accession>A0A1M4ELE7</accession>
<dbReference type="Pfam" id="PF02518">
    <property type="entry name" value="HATPase_c"/>
    <property type="match status" value="1"/>
</dbReference>
<dbReference type="CDD" id="cd00075">
    <property type="entry name" value="HATPase"/>
    <property type="match status" value="1"/>
</dbReference>
<keyword evidence="7 14" id="KW-0418">Kinase</keyword>
<evidence type="ECO:0000256" key="4">
    <source>
        <dbReference type="ARBA" id="ARBA00022553"/>
    </source>
</evidence>
<dbReference type="SUPFAM" id="SSF158472">
    <property type="entry name" value="HAMP domain-like"/>
    <property type="match status" value="1"/>
</dbReference>
<dbReference type="InterPro" id="IPR005467">
    <property type="entry name" value="His_kinase_dom"/>
</dbReference>
<comment type="subcellular location">
    <subcellularLocation>
        <location evidence="2">Cell membrane</location>
    </subcellularLocation>
</comment>
<evidence type="ECO:0000256" key="6">
    <source>
        <dbReference type="ARBA" id="ARBA00022692"/>
    </source>
</evidence>
<feature type="domain" description="Histidine kinase" evidence="12">
    <location>
        <begin position="247"/>
        <end position="461"/>
    </location>
</feature>
<evidence type="ECO:0000256" key="1">
    <source>
        <dbReference type="ARBA" id="ARBA00000085"/>
    </source>
</evidence>